<reference evidence="2 3" key="1">
    <citation type="submission" date="2009-02" db="EMBL/GenBank/DDBJ databases">
        <title>Sequencing of the draft genome and assembly of Dethiobacter alkaliphilus AHT 1.</title>
        <authorList>
            <consortium name="US DOE Joint Genome Institute (JGI-PGF)"/>
            <person name="Lucas S."/>
            <person name="Copeland A."/>
            <person name="Lapidus A."/>
            <person name="Glavina del Rio T."/>
            <person name="Dalin E."/>
            <person name="Tice H."/>
            <person name="Bruce D."/>
            <person name="Goodwin L."/>
            <person name="Pitluck S."/>
            <person name="Larimer F."/>
            <person name="Land M.L."/>
            <person name="Hauser L."/>
            <person name="Muyzer G."/>
        </authorList>
    </citation>
    <scope>NUCLEOTIDE SEQUENCE [LARGE SCALE GENOMIC DNA]</scope>
    <source>
        <strain evidence="2 3">AHT 1</strain>
    </source>
</reference>
<evidence type="ECO:0000313" key="3">
    <source>
        <dbReference type="Proteomes" id="UP000006443"/>
    </source>
</evidence>
<dbReference type="RefSeq" id="WP_008517291.1">
    <property type="nucleotide sequence ID" value="NZ_ACJM01000010.1"/>
</dbReference>
<protein>
    <recommendedName>
        <fullName evidence="4">YIEGIA protein</fullName>
    </recommendedName>
</protein>
<sequence>MTDDLMAIAAGIIVGTLARYWMMSRDVRQYPSYPHAVINHLALGFLAATLGAVAVPALAAEEYTAVTFLALAATQFREVRNMEREMLGTLEHSEMVVRGPDFIEGIARTFEARNYLVLLVALITSGITFWVGLIWGVVAGILTAVAVKMLKRGKRIGDIAKVRAVEFRFEGPDLFVEDIHIMNLGLQEIREEYEAKGRALVIEPHDDNAREILANVGQRQAIAHDAASLLGIHRDVDTAEFTPLLRRDTDTGRIGMIMVPIEPDSECLVMAVKNVPVLESALVNPLASGAGRCASD</sequence>
<dbReference type="OrthoDB" id="1846546at2"/>
<keyword evidence="3" id="KW-1185">Reference proteome</keyword>
<keyword evidence="1" id="KW-0472">Membrane</keyword>
<dbReference type="InterPro" id="IPR025918">
    <property type="entry name" value="YIEGIA"/>
</dbReference>
<dbReference type="AlphaFoldDB" id="C0GI44"/>
<gene>
    <name evidence="2" type="ORF">DealDRAFT_2153</name>
</gene>
<feature type="transmembrane region" description="Helical" evidence="1">
    <location>
        <begin position="36"/>
        <end position="59"/>
    </location>
</feature>
<dbReference type="Pfam" id="PF14045">
    <property type="entry name" value="YIEGIA"/>
    <property type="match status" value="1"/>
</dbReference>
<accession>C0GI44</accession>
<dbReference type="Proteomes" id="UP000006443">
    <property type="component" value="Unassembled WGS sequence"/>
</dbReference>
<comment type="caution">
    <text evidence="2">The sequence shown here is derived from an EMBL/GenBank/DDBJ whole genome shotgun (WGS) entry which is preliminary data.</text>
</comment>
<organism evidence="2 3">
    <name type="scientific">Dethiobacter alkaliphilus AHT 1</name>
    <dbReference type="NCBI Taxonomy" id="555088"/>
    <lineage>
        <taxon>Bacteria</taxon>
        <taxon>Bacillati</taxon>
        <taxon>Bacillota</taxon>
        <taxon>Dethiobacteria</taxon>
        <taxon>Dethiobacterales</taxon>
        <taxon>Dethiobacteraceae</taxon>
        <taxon>Dethiobacter</taxon>
    </lineage>
</organism>
<evidence type="ECO:0000256" key="1">
    <source>
        <dbReference type="SAM" id="Phobius"/>
    </source>
</evidence>
<proteinExistence type="predicted"/>
<feature type="transmembrane region" description="Helical" evidence="1">
    <location>
        <begin position="115"/>
        <end position="147"/>
    </location>
</feature>
<feature type="transmembrane region" description="Helical" evidence="1">
    <location>
        <begin position="6"/>
        <end position="24"/>
    </location>
</feature>
<dbReference type="eggNOG" id="ENOG502Z8EA">
    <property type="taxonomic scope" value="Bacteria"/>
</dbReference>
<keyword evidence="1" id="KW-0812">Transmembrane</keyword>
<evidence type="ECO:0000313" key="2">
    <source>
        <dbReference type="EMBL" id="EEG77118.1"/>
    </source>
</evidence>
<name>C0GI44_DETAL</name>
<dbReference type="STRING" id="555088.DealDRAFT_2153"/>
<keyword evidence="1" id="KW-1133">Transmembrane helix</keyword>
<evidence type="ECO:0008006" key="4">
    <source>
        <dbReference type="Google" id="ProtNLM"/>
    </source>
</evidence>
<dbReference type="EMBL" id="ACJM01000010">
    <property type="protein sequence ID" value="EEG77118.1"/>
    <property type="molecule type" value="Genomic_DNA"/>
</dbReference>